<sequence length="168" mass="18143">MPSCALSVSINAPLSRRIVGRQLQQRRRNTAALRPSTPVRALFGNNSGGGDSPQQGSGNPFGNMANLMENLKKTQALVQTETARIQEELANTEFEGFSDDETVRVVMSGNQTPMGVDITQAGYDQGKEALEKLILEASKEAHSKSVEGMKERMRGLAQSLGLPQQPGM</sequence>
<comment type="subcellular location">
    <subcellularLocation>
        <location evidence="1">Plastid</location>
        <location evidence="1">Chloroplast</location>
    </subcellularLocation>
</comment>
<dbReference type="FunFam" id="3.30.1310.10:FF:000004">
    <property type="entry name" value="Nucleoid-associated protein, chloroplastic"/>
    <property type="match status" value="1"/>
</dbReference>
<dbReference type="Pfam" id="PF02575">
    <property type="entry name" value="YbaB_DNA_bd"/>
    <property type="match status" value="1"/>
</dbReference>
<dbReference type="EMBL" id="GBEZ01015772">
    <property type="protein sequence ID" value="JAC70417.1"/>
    <property type="molecule type" value="Transcribed_RNA"/>
</dbReference>
<gene>
    <name evidence="8" type="primary">K09747</name>
    <name evidence="8" type="ORF">TSPGSL018_4180</name>
</gene>
<dbReference type="GO" id="GO:0003677">
    <property type="term" value="F:DNA binding"/>
    <property type="evidence" value="ECO:0007669"/>
    <property type="project" value="UniProtKB-KW"/>
</dbReference>
<dbReference type="GO" id="GO:0009507">
    <property type="term" value="C:chloroplast"/>
    <property type="evidence" value="ECO:0007669"/>
    <property type="project" value="UniProtKB-SubCell"/>
</dbReference>
<keyword evidence="5" id="KW-0238">DNA-binding</keyword>
<evidence type="ECO:0000256" key="7">
    <source>
        <dbReference type="SAM" id="MobiDB-lite"/>
    </source>
</evidence>
<evidence type="ECO:0000256" key="1">
    <source>
        <dbReference type="ARBA" id="ARBA00004229"/>
    </source>
</evidence>
<keyword evidence="3" id="KW-0934">Plastid</keyword>
<dbReference type="AlphaFoldDB" id="A0A061RBS6"/>
<dbReference type="InterPro" id="IPR036894">
    <property type="entry name" value="YbaB-like_sf"/>
</dbReference>
<organism evidence="8">
    <name type="scientific">Tetraselmis sp. GSL018</name>
    <dbReference type="NCBI Taxonomy" id="582737"/>
    <lineage>
        <taxon>Eukaryota</taxon>
        <taxon>Viridiplantae</taxon>
        <taxon>Chlorophyta</taxon>
        <taxon>core chlorophytes</taxon>
        <taxon>Chlorodendrophyceae</taxon>
        <taxon>Chlorodendrales</taxon>
        <taxon>Chlorodendraceae</taxon>
        <taxon>Tetraselmis</taxon>
    </lineage>
</organism>
<evidence type="ECO:0000256" key="3">
    <source>
        <dbReference type="ARBA" id="ARBA00022640"/>
    </source>
</evidence>
<comment type="similarity">
    <text evidence="6">Belongs to the YbaB/EbfC family.</text>
</comment>
<dbReference type="PANTHER" id="PTHR33449">
    <property type="entry name" value="NUCLEOID-ASSOCIATED PROTEIN YBAB"/>
    <property type="match status" value="1"/>
</dbReference>
<dbReference type="InterPro" id="IPR004401">
    <property type="entry name" value="YbaB/EbfC"/>
</dbReference>
<evidence type="ECO:0000256" key="4">
    <source>
        <dbReference type="ARBA" id="ARBA00022946"/>
    </source>
</evidence>
<protein>
    <recommendedName>
        <fullName evidence="9">Nucleoid-associated protein</fullName>
    </recommendedName>
</protein>
<accession>A0A061RBS6</accession>
<evidence type="ECO:0000313" key="8">
    <source>
        <dbReference type="EMBL" id="JAC70417.1"/>
    </source>
</evidence>
<name>A0A061RBS6_9CHLO</name>
<reference evidence="8" key="1">
    <citation type="submission" date="2014-05" db="EMBL/GenBank/DDBJ databases">
        <title>The transcriptome of the halophilic microalga Tetraselmis sp. GSL018 isolated from the Great Salt Lake, Utah.</title>
        <authorList>
            <person name="Jinkerson R.E."/>
            <person name="D'Adamo S."/>
            <person name="Posewitz M.C."/>
        </authorList>
    </citation>
    <scope>NUCLEOTIDE SEQUENCE</scope>
    <source>
        <strain evidence="8">GSL018</strain>
    </source>
</reference>
<evidence type="ECO:0008006" key="9">
    <source>
        <dbReference type="Google" id="ProtNLM"/>
    </source>
</evidence>
<dbReference type="PANTHER" id="PTHR33449:SF1">
    <property type="entry name" value="NUCLEOID-ASSOCIATED PROTEIN YBAB"/>
    <property type="match status" value="1"/>
</dbReference>
<evidence type="ECO:0000256" key="2">
    <source>
        <dbReference type="ARBA" id="ARBA00022528"/>
    </source>
</evidence>
<evidence type="ECO:0000256" key="5">
    <source>
        <dbReference type="ARBA" id="ARBA00023125"/>
    </source>
</evidence>
<keyword evidence="2" id="KW-0150">Chloroplast</keyword>
<dbReference type="SUPFAM" id="SSF82607">
    <property type="entry name" value="YbaB-like"/>
    <property type="match status" value="1"/>
</dbReference>
<evidence type="ECO:0000256" key="6">
    <source>
        <dbReference type="ARBA" id="ARBA00061665"/>
    </source>
</evidence>
<feature type="region of interest" description="Disordered" evidence="7">
    <location>
        <begin position="35"/>
        <end position="62"/>
    </location>
</feature>
<dbReference type="NCBIfam" id="TIGR00103">
    <property type="entry name" value="DNA_YbaB_EbfC"/>
    <property type="match status" value="1"/>
</dbReference>
<dbReference type="Gene3D" id="3.30.1310.10">
    <property type="entry name" value="Nucleoid-associated protein YbaB-like domain"/>
    <property type="match status" value="1"/>
</dbReference>
<keyword evidence="4" id="KW-0809">Transit peptide</keyword>
<proteinExistence type="inferred from homology"/>